<dbReference type="Proteomes" id="UP000799778">
    <property type="component" value="Unassembled WGS sequence"/>
</dbReference>
<reference evidence="3" key="1">
    <citation type="journal article" date="2020" name="Stud. Mycol.">
        <title>101 Dothideomycetes genomes: a test case for predicting lifestyles and emergence of pathogens.</title>
        <authorList>
            <person name="Haridas S."/>
            <person name="Albert R."/>
            <person name="Binder M."/>
            <person name="Bloem J."/>
            <person name="Labutti K."/>
            <person name="Salamov A."/>
            <person name="Andreopoulos B."/>
            <person name="Baker S."/>
            <person name="Barry K."/>
            <person name="Bills G."/>
            <person name="Bluhm B."/>
            <person name="Cannon C."/>
            <person name="Castanera R."/>
            <person name="Culley D."/>
            <person name="Daum C."/>
            <person name="Ezra D."/>
            <person name="Gonzalez J."/>
            <person name="Henrissat B."/>
            <person name="Kuo A."/>
            <person name="Liang C."/>
            <person name="Lipzen A."/>
            <person name="Lutzoni F."/>
            <person name="Magnuson J."/>
            <person name="Mondo S."/>
            <person name="Nolan M."/>
            <person name="Ohm R."/>
            <person name="Pangilinan J."/>
            <person name="Park H.-J."/>
            <person name="Ramirez L."/>
            <person name="Alfaro M."/>
            <person name="Sun H."/>
            <person name="Tritt A."/>
            <person name="Yoshinaga Y."/>
            <person name="Zwiers L.-H."/>
            <person name="Turgeon B."/>
            <person name="Goodwin S."/>
            <person name="Spatafora J."/>
            <person name="Crous P."/>
            <person name="Grigoriev I."/>
        </authorList>
    </citation>
    <scope>NUCLEOTIDE SEQUENCE</scope>
    <source>
        <strain evidence="3">CBS 175.79</strain>
    </source>
</reference>
<dbReference type="EMBL" id="ML978066">
    <property type="protein sequence ID" value="KAF2021131.1"/>
    <property type="molecule type" value="Genomic_DNA"/>
</dbReference>
<dbReference type="InterPro" id="IPR018535">
    <property type="entry name" value="DUF1996"/>
</dbReference>
<proteinExistence type="predicted"/>
<evidence type="ECO:0000313" key="4">
    <source>
        <dbReference type="Proteomes" id="UP000799778"/>
    </source>
</evidence>
<dbReference type="Pfam" id="PF09362">
    <property type="entry name" value="DUF1996"/>
    <property type="match status" value="1"/>
</dbReference>
<evidence type="ECO:0000259" key="2">
    <source>
        <dbReference type="Pfam" id="PF09362"/>
    </source>
</evidence>
<feature type="region of interest" description="Disordered" evidence="1">
    <location>
        <begin position="319"/>
        <end position="341"/>
    </location>
</feature>
<dbReference type="AlphaFoldDB" id="A0A6A5Y8Q9"/>
<evidence type="ECO:0000313" key="3">
    <source>
        <dbReference type="EMBL" id="KAF2021131.1"/>
    </source>
</evidence>
<keyword evidence="4" id="KW-1185">Reference proteome</keyword>
<dbReference type="RefSeq" id="XP_033389470.1">
    <property type="nucleotide sequence ID" value="XM_033521308.1"/>
</dbReference>
<organism evidence="3 4">
    <name type="scientific">Aaosphaeria arxii CBS 175.79</name>
    <dbReference type="NCBI Taxonomy" id="1450172"/>
    <lineage>
        <taxon>Eukaryota</taxon>
        <taxon>Fungi</taxon>
        <taxon>Dikarya</taxon>
        <taxon>Ascomycota</taxon>
        <taxon>Pezizomycotina</taxon>
        <taxon>Dothideomycetes</taxon>
        <taxon>Pleosporomycetidae</taxon>
        <taxon>Pleosporales</taxon>
        <taxon>Pleosporales incertae sedis</taxon>
        <taxon>Aaosphaeria</taxon>
    </lineage>
</organism>
<feature type="compositionally biased region" description="Low complexity" evidence="1">
    <location>
        <begin position="325"/>
        <end position="341"/>
    </location>
</feature>
<dbReference type="GeneID" id="54278705"/>
<dbReference type="OrthoDB" id="74764at2759"/>
<gene>
    <name evidence="3" type="ORF">BU24DRAFT_15431</name>
</gene>
<accession>A0A6A5Y8Q9</accession>
<name>A0A6A5Y8Q9_9PLEO</name>
<feature type="domain" description="DUF1996" evidence="2">
    <location>
        <begin position="1"/>
        <end position="181"/>
    </location>
</feature>
<sequence length="433" mass="46252">MLAYYLLPGEGDPGYNVTAFPKDFRMLAGDTRQRNFTGPFPDKEKSLWGPEDKTQASLAQKAIGFNCLDYSKQGEPTAYRHFLPDKAYLDANCKNGTRAEIFFPSCWDGKNNDSPNHKDHVAYPDLVNAGKCPSSHPVQLPILLYETIWETKALDGKKGQFTFANGDPTGFGYHADFMMGWKDDQFLKDAVAKCTNKSGRIEDCPVFTQNGAKGTPGQDGSFLQTEQKMQQCKFAEVQALDNDNCAGPADGLCGNVRIQPGPAYAELMKPGNPAAPTPGYTPGPSAVPSVPVLSYTTPRTVVNGISIYNIKGDGGVKSAPPEIPAAPSSSSTPSSTTASTTSAPVAAVLNVPAPTAQPPAPTPAAVVPDTVPGSVVSTKTFTSAGTVYEVAIKEVQVYVTVTATPAGAPQPPKLHRRHVHHNLHRRGHGLLRQ</sequence>
<evidence type="ECO:0000256" key="1">
    <source>
        <dbReference type="SAM" id="MobiDB-lite"/>
    </source>
</evidence>
<dbReference type="PANTHER" id="PTHR43662">
    <property type="match status" value="1"/>
</dbReference>
<dbReference type="PANTHER" id="PTHR43662:SF7">
    <property type="entry name" value="DUF1996 DOMAIN-CONTAINING PROTEIN"/>
    <property type="match status" value="1"/>
</dbReference>
<protein>
    <recommendedName>
        <fullName evidence="2">DUF1996 domain-containing protein</fullName>
    </recommendedName>
</protein>